<sequence>MDGPATKSTPGDILSVDYKLPRLLKHDVVFVHGVHGTKPSSRRLIEHFRYDVDGVRVLSFTYYLGSNHAESAYNAHGLRARGLLLLQGIRDMCHETDAIILMAQDFGGILVKKAIALAYDNPSLNARFLRQISTMLNTTHYSSGILRLAQTLTDLTIDVNAEFYNTAALVHIRVGNVFSKAATIADRGSEDSHEDLLATELLLDLSVNGK</sequence>
<gene>
    <name evidence="1" type="ORF">N7463_000653</name>
</gene>
<proteinExistence type="predicted"/>
<evidence type="ECO:0000313" key="2">
    <source>
        <dbReference type="Proteomes" id="UP001149954"/>
    </source>
</evidence>
<dbReference type="GO" id="GO:0017000">
    <property type="term" value="P:antibiotic biosynthetic process"/>
    <property type="evidence" value="ECO:0007669"/>
    <property type="project" value="UniProtKB-ARBA"/>
</dbReference>
<dbReference type="GO" id="GO:0072330">
    <property type="term" value="P:monocarboxylic acid biosynthetic process"/>
    <property type="evidence" value="ECO:0007669"/>
    <property type="project" value="UniProtKB-ARBA"/>
</dbReference>
<name>A0A9W9Y4N8_9EURO</name>
<accession>A0A9W9Y4N8</accession>
<dbReference type="SUPFAM" id="SSF53474">
    <property type="entry name" value="alpha/beta-Hydrolases"/>
    <property type="match status" value="1"/>
</dbReference>
<dbReference type="EMBL" id="JAPWDS010000001">
    <property type="protein sequence ID" value="KAJ5520200.1"/>
    <property type="molecule type" value="Genomic_DNA"/>
</dbReference>
<dbReference type="Proteomes" id="UP001149954">
    <property type="component" value="Unassembled WGS sequence"/>
</dbReference>
<dbReference type="AlphaFoldDB" id="A0A9W9Y4N8"/>
<protein>
    <recommendedName>
        <fullName evidence="3">DUF676 domain-containing protein</fullName>
    </recommendedName>
</protein>
<evidence type="ECO:0000313" key="1">
    <source>
        <dbReference type="EMBL" id="KAJ5520200.1"/>
    </source>
</evidence>
<keyword evidence="2" id="KW-1185">Reference proteome</keyword>
<dbReference type="OrthoDB" id="10252171at2759"/>
<dbReference type="Gene3D" id="3.40.50.1820">
    <property type="entry name" value="alpha/beta hydrolase"/>
    <property type="match status" value="1"/>
</dbReference>
<reference evidence="1" key="2">
    <citation type="journal article" date="2023" name="IMA Fungus">
        <title>Comparative genomic study of the Penicillium genus elucidates a diverse pangenome and 15 lateral gene transfer events.</title>
        <authorList>
            <person name="Petersen C."/>
            <person name="Sorensen T."/>
            <person name="Nielsen M.R."/>
            <person name="Sondergaard T.E."/>
            <person name="Sorensen J.L."/>
            <person name="Fitzpatrick D.A."/>
            <person name="Frisvad J.C."/>
            <person name="Nielsen K.L."/>
        </authorList>
    </citation>
    <scope>NUCLEOTIDE SEQUENCE</scope>
    <source>
        <strain evidence="1">IBT 29495</strain>
    </source>
</reference>
<reference evidence="1" key="1">
    <citation type="submission" date="2022-12" db="EMBL/GenBank/DDBJ databases">
        <authorList>
            <person name="Petersen C."/>
        </authorList>
    </citation>
    <scope>NUCLEOTIDE SEQUENCE</scope>
    <source>
        <strain evidence="1">IBT 29495</strain>
    </source>
</reference>
<dbReference type="InterPro" id="IPR029058">
    <property type="entry name" value="AB_hydrolase_fold"/>
</dbReference>
<comment type="caution">
    <text evidence="1">The sequence shown here is derived from an EMBL/GenBank/DDBJ whole genome shotgun (WGS) entry which is preliminary data.</text>
</comment>
<evidence type="ECO:0008006" key="3">
    <source>
        <dbReference type="Google" id="ProtNLM"/>
    </source>
</evidence>
<organism evidence="1 2">
    <name type="scientific">Penicillium fimorum</name>
    <dbReference type="NCBI Taxonomy" id="1882269"/>
    <lineage>
        <taxon>Eukaryota</taxon>
        <taxon>Fungi</taxon>
        <taxon>Dikarya</taxon>
        <taxon>Ascomycota</taxon>
        <taxon>Pezizomycotina</taxon>
        <taxon>Eurotiomycetes</taxon>
        <taxon>Eurotiomycetidae</taxon>
        <taxon>Eurotiales</taxon>
        <taxon>Aspergillaceae</taxon>
        <taxon>Penicillium</taxon>
    </lineage>
</organism>